<evidence type="ECO:0000313" key="2">
    <source>
        <dbReference type="Proteomes" id="UP001155241"/>
    </source>
</evidence>
<dbReference type="EMBL" id="JAMXLR010000015">
    <property type="protein sequence ID" value="MCO6042982.1"/>
    <property type="molecule type" value="Genomic_DNA"/>
</dbReference>
<dbReference type="RefSeq" id="WP_252851082.1">
    <property type="nucleotide sequence ID" value="NZ_JAMXLR010000015.1"/>
</dbReference>
<proteinExistence type="predicted"/>
<comment type="caution">
    <text evidence="1">The sequence shown here is derived from an EMBL/GenBank/DDBJ whole genome shotgun (WGS) entry which is preliminary data.</text>
</comment>
<evidence type="ECO:0000313" key="1">
    <source>
        <dbReference type="EMBL" id="MCO6042982.1"/>
    </source>
</evidence>
<sequence length="86" mass="10435">MFEVTDDELLNQLIDEWSLEDHSSDHFSGSFAATTAKAWKVKWWPSREELEAMPRRFELYDHSRQFYHAVYCGREPDRLYLEYGNW</sequence>
<gene>
    <name evidence="1" type="ORF">NG895_03600</name>
</gene>
<name>A0A9X2F7E9_9BACT</name>
<dbReference type="Proteomes" id="UP001155241">
    <property type="component" value="Unassembled WGS sequence"/>
</dbReference>
<dbReference type="AlphaFoldDB" id="A0A9X2F7E9"/>
<organism evidence="1 2">
    <name type="scientific">Aeoliella straminimaris</name>
    <dbReference type="NCBI Taxonomy" id="2954799"/>
    <lineage>
        <taxon>Bacteria</taxon>
        <taxon>Pseudomonadati</taxon>
        <taxon>Planctomycetota</taxon>
        <taxon>Planctomycetia</taxon>
        <taxon>Pirellulales</taxon>
        <taxon>Lacipirellulaceae</taxon>
        <taxon>Aeoliella</taxon>
    </lineage>
</organism>
<reference evidence="1" key="1">
    <citation type="submission" date="2022-06" db="EMBL/GenBank/DDBJ databases">
        <title>Aeoliella straminimaris, a novel planctomycete from sediments.</title>
        <authorList>
            <person name="Vitorino I.R."/>
            <person name="Lage O.M."/>
        </authorList>
    </citation>
    <scope>NUCLEOTIDE SEQUENCE</scope>
    <source>
        <strain evidence="1">ICT_H6.2</strain>
    </source>
</reference>
<accession>A0A9X2F7E9</accession>
<protein>
    <submittedName>
        <fullName evidence="1">Uncharacterized protein</fullName>
    </submittedName>
</protein>
<keyword evidence="2" id="KW-1185">Reference proteome</keyword>